<organism evidence="1">
    <name type="scientific">uncultured marine virus</name>
    <dbReference type="NCBI Taxonomy" id="186617"/>
    <lineage>
        <taxon>Viruses</taxon>
        <taxon>environmental samples</taxon>
    </lineage>
</organism>
<evidence type="ECO:0000313" key="1">
    <source>
        <dbReference type="EMBL" id="AKH48738.1"/>
    </source>
</evidence>
<sequence length="100" mass="11538">MSKKLDDIISKALENIEKDREVTRDLLNDAINYLSKDESRHRDIGMTLAKYVEVLQRSNEQMVKVASLVQKEEKTTEGLSEADMENIFSMIDKEKDDGMQ</sequence>
<protein>
    <submittedName>
        <fullName evidence="1">Uncharacterized protein</fullName>
    </submittedName>
</protein>
<proteinExistence type="predicted"/>
<accession>A0A0F7LAY9</accession>
<name>A0A0F7LAY9_9VIRU</name>
<dbReference type="EMBL" id="KR029608">
    <property type="protein sequence ID" value="AKH48738.1"/>
    <property type="molecule type" value="Genomic_DNA"/>
</dbReference>
<reference evidence="1" key="2">
    <citation type="submission" date="2015-03" db="EMBL/GenBank/DDBJ databases">
        <authorList>
            <person name="Chow C.-E.T."/>
            <person name="Winget D.M."/>
            <person name="White R.A.III."/>
            <person name="Hallam S.J."/>
            <person name="Suttle C.A."/>
        </authorList>
    </citation>
    <scope>NUCLEOTIDE SEQUENCE</scope>
    <source>
        <strain evidence="1">Oxic3_2</strain>
    </source>
</reference>
<reference evidence="1" key="1">
    <citation type="journal article" date="2015" name="Front. Microbiol.">
        <title>Combining genomic sequencing methods to explore viral diversity and reveal potential virus-host interactions.</title>
        <authorList>
            <person name="Chow C.E."/>
            <person name="Winget D.M."/>
            <person name="White R.A.III."/>
            <person name="Hallam S.J."/>
            <person name="Suttle C.A."/>
        </authorList>
    </citation>
    <scope>NUCLEOTIDE SEQUENCE</scope>
    <source>
        <strain evidence="1">Oxic3_2</strain>
    </source>
</reference>